<evidence type="ECO:0000313" key="2">
    <source>
        <dbReference type="EMBL" id="VFS44479.1"/>
    </source>
</evidence>
<name>A0A484ZEX6_9ENTR</name>
<keyword evidence="1" id="KW-1133">Transmembrane helix</keyword>
<keyword evidence="1" id="KW-0812">Transmembrane</keyword>
<dbReference type="AlphaFoldDB" id="A0A484ZEX6"/>
<evidence type="ECO:0000256" key="1">
    <source>
        <dbReference type="SAM" id="Phobius"/>
    </source>
</evidence>
<gene>
    <name evidence="2" type="primary">dedA_1</name>
    <name evidence="2" type="ORF">NCTC12126_05783</name>
</gene>
<proteinExistence type="predicted"/>
<accession>A0A484ZEX6</accession>
<reference evidence="2 3" key="1">
    <citation type="submission" date="2019-03" db="EMBL/GenBank/DDBJ databases">
        <authorList>
            <consortium name="Pathogen Informatics"/>
        </authorList>
    </citation>
    <scope>NUCLEOTIDE SEQUENCE [LARGE SCALE GENOMIC DNA]</scope>
    <source>
        <strain evidence="2 3">NCTC12126</strain>
    </source>
</reference>
<keyword evidence="1" id="KW-0472">Membrane</keyword>
<dbReference type="Proteomes" id="UP000351155">
    <property type="component" value="Unassembled WGS sequence"/>
</dbReference>
<feature type="transmembrane region" description="Helical" evidence="1">
    <location>
        <begin position="42"/>
        <end position="62"/>
    </location>
</feature>
<feature type="transmembrane region" description="Helical" evidence="1">
    <location>
        <begin position="74"/>
        <end position="92"/>
    </location>
</feature>
<evidence type="ECO:0000313" key="3">
    <source>
        <dbReference type="Proteomes" id="UP000351155"/>
    </source>
</evidence>
<sequence length="103" mass="11145">MRSMNVMGGKTIILARFCAYCAYICTLCGGNGTICPIVTLRCTTLAGALLWVLLFTYAGYLFGDLPVVQENLKLLIVAIIVLSVLPGVIEIIRHKRAAAKQAK</sequence>
<organism evidence="2 3">
    <name type="scientific">Enterobacter cancerogenus</name>
    <dbReference type="NCBI Taxonomy" id="69218"/>
    <lineage>
        <taxon>Bacteria</taxon>
        <taxon>Pseudomonadati</taxon>
        <taxon>Pseudomonadota</taxon>
        <taxon>Gammaproteobacteria</taxon>
        <taxon>Enterobacterales</taxon>
        <taxon>Enterobacteriaceae</taxon>
        <taxon>Enterobacter</taxon>
        <taxon>Enterobacter cloacae complex</taxon>
    </lineage>
</organism>
<protein>
    <submittedName>
        <fullName evidence="2">DedA protein</fullName>
    </submittedName>
</protein>
<dbReference type="EMBL" id="CAADIW010000074">
    <property type="protein sequence ID" value="VFS44479.1"/>
    <property type="molecule type" value="Genomic_DNA"/>
</dbReference>